<dbReference type="InterPro" id="IPR003673">
    <property type="entry name" value="CoA-Trfase_fam_III"/>
</dbReference>
<keyword evidence="1" id="KW-0808">Transferase</keyword>
<protein>
    <submittedName>
        <fullName evidence="2">CaiB/BaiF CoA-transferase family protein</fullName>
    </submittedName>
</protein>
<dbReference type="Proteomes" id="UP001284601">
    <property type="component" value="Unassembled WGS sequence"/>
</dbReference>
<proteinExistence type="predicted"/>
<dbReference type="InterPro" id="IPR023606">
    <property type="entry name" value="CoA-Trfase_III_dom_1_sf"/>
</dbReference>
<reference evidence="3" key="1">
    <citation type="submission" date="2023-07" db="EMBL/GenBank/DDBJ databases">
        <title>Conexibacter stalactiti sp. nov., isolated from stalactites in a lava cave and emended description of the genus Conexibacter.</title>
        <authorList>
            <person name="Lee S.D."/>
        </authorList>
    </citation>
    <scope>NUCLEOTIDE SEQUENCE [LARGE SCALE GENOMIC DNA]</scope>
    <source>
        <strain evidence="3">KCTC 39840</strain>
    </source>
</reference>
<evidence type="ECO:0000313" key="2">
    <source>
        <dbReference type="EMBL" id="MDW5597421.1"/>
    </source>
</evidence>
<name>A0ABU4HVR0_9ACTN</name>
<dbReference type="Gene3D" id="3.30.1540.10">
    <property type="entry name" value="formyl-coa transferase, domain 3"/>
    <property type="match status" value="1"/>
</dbReference>
<dbReference type="RefSeq" id="WP_318599885.1">
    <property type="nucleotide sequence ID" value="NZ_JAWSTH010000087.1"/>
</dbReference>
<sequence>MDRQLGLLADVRIVAFTTFLIGPAATQYLADMGADVVKVEEPHHGPHERHWSGAGTFLNDVSVFFLMSNRNVRSVGLDLKHPDGRQAAIDLCRTADVVVTNFRPGVMERLGLGWEDLRAVKPDLIWACASGYGSDSPYRDLPGQDLLVQSISGLPSVSGRAGGPPVAAGAAIVDQHSATLLALGILGAIHHRDVTGEGQRVEVTMVQAALDLQAEALSYHLNGEGLRRPSSGLATSYHEGPYGFYEVADGHVALSMSPVRLISEALGEPVSLRQLLDPADAFARREEIYDALAPLLRPHSRADLVELLRARGVWCAQLNSWDEMPRDPVVAHLDPIKVIDDPQAGEVRVVGHPISFSSGEPSLRRAPALGEHTEEVLAAAGYDENALARLRDERVVA</sequence>
<dbReference type="InterPro" id="IPR044855">
    <property type="entry name" value="CoA-Trfase_III_dom3_sf"/>
</dbReference>
<dbReference type="PANTHER" id="PTHR48207">
    <property type="entry name" value="SUCCINATE--HYDROXYMETHYLGLUTARATE COA-TRANSFERASE"/>
    <property type="match status" value="1"/>
</dbReference>
<dbReference type="Pfam" id="PF02515">
    <property type="entry name" value="CoA_transf_3"/>
    <property type="match status" value="1"/>
</dbReference>
<dbReference type="EMBL" id="JAWSTH010000087">
    <property type="protein sequence ID" value="MDW5597421.1"/>
    <property type="molecule type" value="Genomic_DNA"/>
</dbReference>
<dbReference type="InterPro" id="IPR050483">
    <property type="entry name" value="CoA-transferase_III_domain"/>
</dbReference>
<dbReference type="Gene3D" id="3.40.50.10540">
    <property type="entry name" value="Crotonobetainyl-coa:carnitine coa-transferase, domain 1"/>
    <property type="match status" value="1"/>
</dbReference>
<dbReference type="PANTHER" id="PTHR48207:SF4">
    <property type="entry name" value="BLL6097 PROTEIN"/>
    <property type="match status" value="1"/>
</dbReference>
<comment type="caution">
    <text evidence="2">The sequence shown here is derived from an EMBL/GenBank/DDBJ whole genome shotgun (WGS) entry which is preliminary data.</text>
</comment>
<organism evidence="2 3">
    <name type="scientific">Conexibacter stalactiti</name>
    <dbReference type="NCBI Taxonomy" id="1940611"/>
    <lineage>
        <taxon>Bacteria</taxon>
        <taxon>Bacillati</taxon>
        <taxon>Actinomycetota</taxon>
        <taxon>Thermoleophilia</taxon>
        <taxon>Solirubrobacterales</taxon>
        <taxon>Conexibacteraceae</taxon>
        <taxon>Conexibacter</taxon>
    </lineage>
</organism>
<gene>
    <name evidence="2" type="ORF">R7226_23940</name>
</gene>
<accession>A0ABU4HVR0</accession>
<keyword evidence="3" id="KW-1185">Reference proteome</keyword>
<evidence type="ECO:0000313" key="3">
    <source>
        <dbReference type="Proteomes" id="UP001284601"/>
    </source>
</evidence>
<dbReference type="SUPFAM" id="SSF89796">
    <property type="entry name" value="CoA-transferase family III (CaiB/BaiF)"/>
    <property type="match status" value="1"/>
</dbReference>
<evidence type="ECO:0000256" key="1">
    <source>
        <dbReference type="ARBA" id="ARBA00022679"/>
    </source>
</evidence>